<dbReference type="Pfam" id="PF07503">
    <property type="entry name" value="zf-HYPF"/>
    <property type="match status" value="2"/>
</dbReference>
<dbReference type="SUPFAM" id="SSF54975">
    <property type="entry name" value="Acylphosphatase/BLUF domain-like"/>
    <property type="match status" value="1"/>
</dbReference>
<dbReference type="InterPro" id="IPR055128">
    <property type="entry name" value="HypF_C_2"/>
</dbReference>
<dbReference type="Gene3D" id="3.30.110.120">
    <property type="match status" value="1"/>
</dbReference>
<evidence type="ECO:0000256" key="6">
    <source>
        <dbReference type="ARBA" id="ARBA00022833"/>
    </source>
</evidence>
<dbReference type="Proteomes" id="UP001595621">
    <property type="component" value="Unassembled WGS sequence"/>
</dbReference>
<dbReference type="PROSITE" id="PS00150">
    <property type="entry name" value="ACYLPHOSPHATASE_1"/>
    <property type="match status" value="1"/>
</dbReference>
<dbReference type="Pfam" id="PF01300">
    <property type="entry name" value="Sua5_yciO_yrdC"/>
    <property type="match status" value="1"/>
</dbReference>
<dbReference type="EMBL" id="JBHRTD010000017">
    <property type="protein sequence ID" value="MFC3139446.1"/>
    <property type="molecule type" value="Genomic_DNA"/>
</dbReference>
<feature type="active site" evidence="9">
    <location>
        <position position="51"/>
    </location>
</feature>
<dbReference type="PANTHER" id="PTHR42959:SF1">
    <property type="entry name" value="CARBAMOYLTRANSFERASE HYPF"/>
    <property type="match status" value="1"/>
</dbReference>
<keyword evidence="4" id="KW-0479">Metal-binding</keyword>
<dbReference type="PROSITE" id="PS51160">
    <property type="entry name" value="ACYLPHOSPHATASE_3"/>
    <property type="match status" value="1"/>
</dbReference>
<reference evidence="13" key="1">
    <citation type="journal article" date="2019" name="Int. J. Syst. Evol. Microbiol.">
        <title>The Global Catalogue of Microorganisms (GCM) 10K type strain sequencing project: providing services to taxonomists for standard genome sequencing and annotation.</title>
        <authorList>
            <consortium name="The Broad Institute Genomics Platform"/>
            <consortium name="The Broad Institute Genome Sequencing Center for Infectious Disease"/>
            <person name="Wu L."/>
            <person name="Ma J."/>
        </authorList>
    </citation>
    <scope>NUCLEOTIDE SEQUENCE [LARGE SCALE GENOMIC DNA]</scope>
    <source>
        <strain evidence="13">KCTC 52277</strain>
    </source>
</reference>
<dbReference type="NCBIfam" id="TIGR00143">
    <property type="entry name" value="hypF"/>
    <property type="match status" value="1"/>
</dbReference>
<dbReference type="Gene3D" id="3.90.870.50">
    <property type="match status" value="1"/>
</dbReference>
<gene>
    <name evidence="12" type="primary">hypF</name>
    <name evidence="12" type="ORF">ACFOE0_14820</name>
</gene>
<name>A0ABV7GGR3_9GAMM</name>
<comment type="similarity">
    <text evidence="2 8">Belongs to the carbamoyltransferase HypF family.</text>
</comment>
<keyword evidence="3 12" id="KW-0436">Ligase</keyword>
<comment type="function">
    <text evidence="8">Involved in the maturation of [NiFe] hydrogenases. Along with HypE, it catalyzes the synthesis of the CN ligands of the active site iron of [NiFe]-hydrogenases. HypF functions as a carbamoyl transferase using carbamoylphosphate as a substrate and transferring the carboxamido moiety in an ATP-dependent reaction to the thiolate of the C-terminal cysteine of HypE yielding a protein-S-carboxamide.</text>
</comment>
<dbReference type="InterPro" id="IPR017968">
    <property type="entry name" value="Acylphosphatase_CS"/>
</dbReference>
<feature type="domain" description="Acylphosphatase-like" evidence="10">
    <location>
        <begin position="36"/>
        <end position="123"/>
    </location>
</feature>
<dbReference type="Pfam" id="PF00708">
    <property type="entry name" value="Acylphosphatase"/>
    <property type="match status" value="1"/>
</dbReference>
<evidence type="ECO:0000256" key="2">
    <source>
        <dbReference type="ARBA" id="ARBA00008097"/>
    </source>
</evidence>
<dbReference type="RefSeq" id="WP_248937198.1">
    <property type="nucleotide sequence ID" value="NZ_JAKILF010000007.1"/>
</dbReference>
<evidence type="ECO:0000256" key="7">
    <source>
        <dbReference type="ARBA" id="ARBA00048220"/>
    </source>
</evidence>
<comment type="catalytic activity">
    <reaction evidence="9">
        <text>an acyl phosphate + H2O = a carboxylate + phosphate + H(+)</text>
        <dbReference type="Rhea" id="RHEA:14965"/>
        <dbReference type="ChEBI" id="CHEBI:15377"/>
        <dbReference type="ChEBI" id="CHEBI:15378"/>
        <dbReference type="ChEBI" id="CHEBI:29067"/>
        <dbReference type="ChEBI" id="CHEBI:43474"/>
        <dbReference type="ChEBI" id="CHEBI:59918"/>
        <dbReference type="EC" id="3.6.1.7"/>
    </reaction>
</comment>
<evidence type="ECO:0000256" key="9">
    <source>
        <dbReference type="PROSITE-ProRule" id="PRU00520"/>
    </source>
</evidence>
<evidence type="ECO:0000259" key="11">
    <source>
        <dbReference type="PROSITE" id="PS51163"/>
    </source>
</evidence>
<proteinExistence type="inferred from homology"/>
<feature type="domain" description="YrdC-like" evidence="11">
    <location>
        <begin position="234"/>
        <end position="438"/>
    </location>
</feature>
<dbReference type="Pfam" id="PF17788">
    <property type="entry name" value="HypF_C"/>
    <property type="match status" value="1"/>
</dbReference>
<dbReference type="InterPro" id="IPR036046">
    <property type="entry name" value="Acylphosphatase-like_dom_sf"/>
</dbReference>
<protein>
    <recommendedName>
        <fullName evidence="8">Carbamoyltransferase HypF</fullName>
        <ecNumber evidence="8">6.2.-.-</ecNumber>
    </recommendedName>
</protein>
<dbReference type="Pfam" id="PF22521">
    <property type="entry name" value="HypF_C_2"/>
    <property type="match status" value="1"/>
</dbReference>
<dbReference type="InterPro" id="IPR011125">
    <property type="entry name" value="Znf_HypF"/>
</dbReference>
<keyword evidence="6" id="KW-0862">Zinc</keyword>
<dbReference type="PIRSF" id="PIRSF006256">
    <property type="entry name" value="CMPcnvr_hdrg_mat"/>
    <property type="match status" value="1"/>
</dbReference>
<dbReference type="EC" id="6.2.-.-" evidence="8"/>
<dbReference type="InterPro" id="IPR001792">
    <property type="entry name" value="Acylphosphatase-like_dom"/>
</dbReference>
<accession>A0ABV7GGR3</accession>
<dbReference type="InterPro" id="IPR051060">
    <property type="entry name" value="Carbamoyltrans_HypF-like"/>
</dbReference>
<dbReference type="InterPro" id="IPR006070">
    <property type="entry name" value="Sua5-like_dom"/>
</dbReference>
<dbReference type="InterPro" id="IPR017945">
    <property type="entry name" value="DHBP_synth_RibB-like_a/b_dom"/>
</dbReference>
<feature type="active site" evidence="9">
    <location>
        <position position="69"/>
    </location>
</feature>
<dbReference type="PROSITE" id="PS51163">
    <property type="entry name" value="YRDC"/>
    <property type="match status" value="1"/>
</dbReference>
<evidence type="ECO:0000256" key="5">
    <source>
        <dbReference type="ARBA" id="ARBA00022771"/>
    </source>
</evidence>
<evidence type="ECO:0000256" key="3">
    <source>
        <dbReference type="ARBA" id="ARBA00022598"/>
    </source>
</evidence>
<sequence>MQLALCISNAVASDCEPDMTSMPHEAMDQISKPVLRRRFRIKGIVQGVGFRPWIYRLATEQALTGTVLNNSAGVCIEIQGNTASVGEFTRQLGVNRPPLARIDSLMAEDIPSVEGETAFDIIESEQQQEISVSVSPDKACCDDCLADVRNPDSRYFEYPFTNCTNCGPRYTIIQALPYDRPNTAMAGFTMCPECAAEYKNPLNRRYHAQPVSCPHCGPQLSLLTPEGEVIARKADALTQACDALVQGKIVAVKGLGGFHLMVDATNQVAVERLRQRKRRQGKPLAVMVADMAQAKALVTGCEQEWQLLESAERPIVLLDKLLLDKLEHSPLDSNPGSETNSHLSLAKAIAPGLGRLGLFMPYTPLHHLMFTQVSRPLVATSANISGEPILTDSTQVLTHLGQVVDLVLDHNRPILNGCDDSLVHLVDGKLQVIRLARGYAPLSLPLDEQSGPQIRGKDLLAVGPQQKNTLALAVGNQMILSPHIGDLFTLESEAYFERTLATFQRLYQTQPDQLYRDCHPDYASSRWAEARSRQVPAQVTTVHKIQHHYAHVLAVMAANGITHKLLGFSFDGTGLGEDNTLWGGELLLCDIHGYQRIGHFAPFALIGMEQAVKQPWRLLLALLFEHHSPEQILKMELAVLADKPQQLIRNLHTLWSKHQRTIQSSSAGRLFDALAALLGLVDDTGFEGEAGMKLEALATGLYRSGVPLATDCHFIIPIVDAAPGKPQLWDSYGLFEQLLMATQAQELTATRRQHIALGFHQALADLVVACARHYPELKIALCGGVFQNRLLYSLCQQGLSTETQTQTNEHRLLSPGQVPVNDGGIALGQLWYGTHHQSKQ</sequence>
<evidence type="ECO:0000256" key="8">
    <source>
        <dbReference type="PIRNR" id="PIRNR006256"/>
    </source>
</evidence>
<evidence type="ECO:0000256" key="4">
    <source>
        <dbReference type="ARBA" id="ARBA00022723"/>
    </source>
</evidence>
<evidence type="ECO:0000313" key="12">
    <source>
        <dbReference type="EMBL" id="MFC3139446.1"/>
    </source>
</evidence>
<dbReference type="InterPro" id="IPR041440">
    <property type="entry name" value="HypF_C"/>
</dbReference>
<organism evidence="12 13">
    <name type="scientific">Shewanella submarina</name>
    <dbReference type="NCBI Taxonomy" id="2016376"/>
    <lineage>
        <taxon>Bacteria</taxon>
        <taxon>Pseudomonadati</taxon>
        <taxon>Pseudomonadota</taxon>
        <taxon>Gammaproteobacteria</taxon>
        <taxon>Alteromonadales</taxon>
        <taxon>Shewanellaceae</taxon>
        <taxon>Shewanella</taxon>
    </lineage>
</organism>
<keyword evidence="9" id="KW-0378">Hydrolase</keyword>
<dbReference type="PANTHER" id="PTHR42959">
    <property type="entry name" value="CARBAMOYLTRANSFERASE"/>
    <property type="match status" value="1"/>
</dbReference>
<comment type="catalytic activity">
    <reaction evidence="7 8">
        <text>C-terminal L-cysteinyl-[HypE protein] + carbamoyl phosphate + ATP + H2O = C-terminal S-carboxamide-L-cysteinyl-[HypE protein] + AMP + phosphate + diphosphate + H(+)</text>
        <dbReference type="Rhea" id="RHEA:55636"/>
        <dbReference type="Rhea" id="RHEA-COMP:14247"/>
        <dbReference type="Rhea" id="RHEA-COMP:14392"/>
        <dbReference type="ChEBI" id="CHEBI:15377"/>
        <dbReference type="ChEBI" id="CHEBI:15378"/>
        <dbReference type="ChEBI" id="CHEBI:30616"/>
        <dbReference type="ChEBI" id="CHEBI:33019"/>
        <dbReference type="ChEBI" id="CHEBI:43474"/>
        <dbReference type="ChEBI" id="CHEBI:58228"/>
        <dbReference type="ChEBI" id="CHEBI:76913"/>
        <dbReference type="ChEBI" id="CHEBI:139126"/>
        <dbReference type="ChEBI" id="CHEBI:456215"/>
    </reaction>
</comment>
<evidence type="ECO:0000313" key="13">
    <source>
        <dbReference type="Proteomes" id="UP001595621"/>
    </source>
</evidence>
<dbReference type="Gene3D" id="3.30.420.360">
    <property type="match status" value="1"/>
</dbReference>
<keyword evidence="13" id="KW-1185">Reference proteome</keyword>
<evidence type="ECO:0000259" key="10">
    <source>
        <dbReference type="PROSITE" id="PS51160"/>
    </source>
</evidence>
<dbReference type="Gene3D" id="3.30.420.40">
    <property type="match status" value="1"/>
</dbReference>
<comment type="caution">
    <text evidence="12">The sequence shown here is derived from an EMBL/GenBank/DDBJ whole genome shotgun (WGS) entry which is preliminary data.</text>
</comment>
<dbReference type="SUPFAM" id="SSF55821">
    <property type="entry name" value="YrdC/RibB"/>
    <property type="match status" value="1"/>
</dbReference>
<evidence type="ECO:0000256" key="1">
    <source>
        <dbReference type="ARBA" id="ARBA00004711"/>
    </source>
</evidence>
<keyword evidence="5" id="KW-0863">Zinc-finger</keyword>
<dbReference type="GO" id="GO:0016874">
    <property type="term" value="F:ligase activity"/>
    <property type="evidence" value="ECO:0007669"/>
    <property type="project" value="UniProtKB-KW"/>
</dbReference>
<dbReference type="InterPro" id="IPR004421">
    <property type="entry name" value="Carbamoyltransferase_HypF"/>
</dbReference>
<comment type="pathway">
    <text evidence="1 8">Protein modification; [NiFe] hydrogenase maturation.</text>
</comment>